<dbReference type="Proteomes" id="UP000283269">
    <property type="component" value="Unassembled WGS sequence"/>
</dbReference>
<evidence type="ECO:0000313" key="3">
    <source>
        <dbReference type="Proteomes" id="UP000283269"/>
    </source>
</evidence>
<proteinExistence type="predicted"/>
<evidence type="ECO:0000256" key="1">
    <source>
        <dbReference type="SAM" id="MobiDB-lite"/>
    </source>
</evidence>
<reference evidence="2 3" key="1">
    <citation type="journal article" date="2018" name="Evol. Lett.">
        <title>Horizontal gene cluster transfer increased hallucinogenic mushroom diversity.</title>
        <authorList>
            <person name="Reynolds H.T."/>
            <person name="Vijayakumar V."/>
            <person name="Gluck-Thaler E."/>
            <person name="Korotkin H.B."/>
            <person name="Matheny P.B."/>
            <person name="Slot J.C."/>
        </authorList>
    </citation>
    <scope>NUCLEOTIDE SEQUENCE [LARGE SCALE GENOMIC DNA]</scope>
    <source>
        <strain evidence="2 3">2631</strain>
    </source>
</reference>
<accession>A0A409VSL3</accession>
<dbReference type="AlphaFoldDB" id="A0A409VSL3"/>
<feature type="compositionally biased region" description="Basic and acidic residues" evidence="1">
    <location>
        <begin position="1"/>
        <end position="13"/>
    </location>
</feature>
<sequence>MHLRDEHLREGSVRNRLKRKITSHHPADPNSTITQSWNDPIAGASDVTVSPNDPPPSPSSHPQFNDKTKDGTAQPLDGSNTDQSPGSFTSMIQNLSQNAAAVEEEERHTANTQGQIQNAYWSKAKASTNTNNLTDEMELRQLLDVDAEGDPEDFEVGNDLTHPSMLWDIT</sequence>
<name>A0A409VSL3_PSICY</name>
<feature type="compositionally biased region" description="Polar residues" evidence="1">
    <location>
        <begin position="77"/>
        <end position="89"/>
    </location>
</feature>
<comment type="caution">
    <text evidence="2">The sequence shown here is derived from an EMBL/GenBank/DDBJ whole genome shotgun (WGS) entry which is preliminary data.</text>
</comment>
<feature type="compositionally biased region" description="Polar residues" evidence="1">
    <location>
        <begin position="29"/>
        <end position="38"/>
    </location>
</feature>
<evidence type="ECO:0000313" key="2">
    <source>
        <dbReference type="EMBL" id="PPQ69280.1"/>
    </source>
</evidence>
<dbReference type="EMBL" id="NHYD01003938">
    <property type="protein sequence ID" value="PPQ69280.1"/>
    <property type="molecule type" value="Genomic_DNA"/>
</dbReference>
<keyword evidence="3" id="KW-1185">Reference proteome</keyword>
<feature type="region of interest" description="Disordered" evidence="1">
    <location>
        <begin position="1"/>
        <end position="89"/>
    </location>
</feature>
<gene>
    <name evidence="2" type="ORF">CVT25_005939</name>
</gene>
<dbReference type="InParanoid" id="A0A409VSL3"/>
<dbReference type="OrthoDB" id="3055420at2759"/>
<organism evidence="2 3">
    <name type="scientific">Psilocybe cyanescens</name>
    <dbReference type="NCBI Taxonomy" id="93625"/>
    <lineage>
        <taxon>Eukaryota</taxon>
        <taxon>Fungi</taxon>
        <taxon>Dikarya</taxon>
        <taxon>Basidiomycota</taxon>
        <taxon>Agaricomycotina</taxon>
        <taxon>Agaricomycetes</taxon>
        <taxon>Agaricomycetidae</taxon>
        <taxon>Agaricales</taxon>
        <taxon>Agaricineae</taxon>
        <taxon>Strophariaceae</taxon>
        <taxon>Psilocybe</taxon>
    </lineage>
</organism>
<protein>
    <submittedName>
        <fullName evidence="2">Uncharacterized protein</fullName>
    </submittedName>
</protein>